<evidence type="ECO:0000256" key="1">
    <source>
        <dbReference type="SAM" id="MobiDB-lite"/>
    </source>
</evidence>
<sequence length="101" mass="11784">MSWKSIEMQVALPRSQDAGKLQDQMLKQNQHFQEALAQNHIKQEELKRKKVQQSDDTEEVRNQKEEEHGNTDSQDSNNKKKDGNENKLDHPYLGTKFDFSG</sequence>
<feature type="region of interest" description="Disordered" evidence="1">
    <location>
        <begin position="1"/>
        <end position="22"/>
    </location>
</feature>
<dbReference type="Proteomes" id="UP000198618">
    <property type="component" value="Unassembled WGS sequence"/>
</dbReference>
<reference evidence="2 3" key="1">
    <citation type="submission" date="2016-10" db="EMBL/GenBank/DDBJ databases">
        <authorList>
            <person name="de Groot N.N."/>
        </authorList>
    </citation>
    <scope>NUCLEOTIDE SEQUENCE [LARGE SCALE GENOMIC DNA]</scope>
    <source>
        <strain evidence="2 3">IBRC-M 10780</strain>
    </source>
</reference>
<protein>
    <submittedName>
        <fullName evidence="2">Uncharacterized protein</fullName>
    </submittedName>
</protein>
<feature type="compositionally biased region" description="Basic and acidic residues" evidence="1">
    <location>
        <begin position="77"/>
        <end position="90"/>
    </location>
</feature>
<dbReference type="STRING" id="930131.SAMN05216389_10268"/>
<organism evidence="2 3">
    <name type="scientific">Oceanobacillus limi</name>
    <dbReference type="NCBI Taxonomy" id="930131"/>
    <lineage>
        <taxon>Bacteria</taxon>
        <taxon>Bacillati</taxon>
        <taxon>Bacillota</taxon>
        <taxon>Bacilli</taxon>
        <taxon>Bacillales</taxon>
        <taxon>Bacillaceae</taxon>
        <taxon>Oceanobacillus</taxon>
    </lineage>
</organism>
<keyword evidence="3" id="KW-1185">Reference proteome</keyword>
<evidence type="ECO:0000313" key="3">
    <source>
        <dbReference type="Proteomes" id="UP000198618"/>
    </source>
</evidence>
<gene>
    <name evidence="2" type="ORF">SAMN05216389_10268</name>
</gene>
<dbReference type="EMBL" id="FOHE01000002">
    <property type="protein sequence ID" value="SES75834.1"/>
    <property type="molecule type" value="Genomic_DNA"/>
</dbReference>
<dbReference type="OrthoDB" id="2476294at2"/>
<evidence type="ECO:0000313" key="2">
    <source>
        <dbReference type="EMBL" id="SES75834.1"/>
    </source>
</evidence>
<dbReference type="AlphaFoldDB" id="A0A1H9Z353"/>
<name>A0A1H9Z353_9BACI</name>
<accession>A0A1H9Z353</accession>
<feature type="compositionally biased region" description="Basic and acidic residues" evidence="1">
    <location>
        <begin position="59"/>
        <end position="70"/>
    </location>
</feature>
<proteinExistence type="predicted"/>
<dbReference type="RefSeq" id="WP_090866561.1">
    <property type="nucleotide sequence ID" value="NZ_FOHE01000002.1"/>
</dbReference>
<feature type="region of interest" description="Disordered" evidence="1">
    <location>
        <begin position="44"/>
        <end position="101"/>
    </location>
</feature>